<dbReference type="OrthoDB" id="47603at2"/>
<dbReference type="RefSeq" id="WP_109725083.1">
    <property type="nucleotide sequence ID" value="NZ_QGDI01000001.1"/>
</dbReference>
<dbReference type="InterPro" id="IPR038690">
    <property type="entry name" value="NusG_2_sf"/>
</dbReference>
<dbReference type="Pfam" id="PF07009">
    <property type="entry name" value="NusG_II"/>
    <property type="match status" value="1"/>
</dbReference>
<evidence type="ECO:0000313" key="1">
    <source>
        <dbReference type="EMBL" id="PWJ15276.1"/>
    </source>
</evidence>
<proteinExistence type="predicted"/>
<protein>
    <submittedName>
        <fullName evidence="1">Uncharacterized protein</fullName>
    </submittedName>
</protein>
<accession>A0A315Y3N1</accession>
<comment type="caution">
    <text evidence="1">The sequence shown here is derived from an EMBL/GenBank/DDBJ whole genome shotgun (WGS) entry which is preliminary data.</text>
</comment>
<dbReference type="EMBL" id="QGDI01000001">
    <property type="protein sequence ID" value="PWJ15276.1"/>
    <property type="molecule type" value="Genomic_DNA"/>
</dbReference>
<organism evidence="1 2">
    <name type="scientific">Ruminococcus flavefaciens</name>
    <dbReference type="NCBI Taxonomy" id="1265"/>
    <lineage>
        <taxon>Bacteria</taxon>
        <taxon>Bacillati</taxon>
        <taxon>Bacillota</taxon>
        <taxon>Clostridia</taxon>
        <taxon>Eubacteriales</taxon>
        <taxon>Oscillospiraceae</taxon>
        <taxon>Ruminococcus</taxon>
    </lineage>
</organism>
<reference evidence="1 2" key="1">
    <citation type="submission" date="2018-05" db="EMBL/GenBank/DDBJ databases">
        <title>The Hungate 1000. A catalogue of reference genomes from the rumen microbiome.</title>
        <authorList>
            <person name="Kelly W."/>
        </authorList>
    </citation>
    <scope>NUCLEOTIDE SEQUENCE [LARGE SCALE GENOMIC DNA]</scope>
    <source>
        <strain evidence="1 2">SAb67</strain>
    </source>
</reference>
<dbReference type="Proteomes" id="UP000245720">
    <property type="component" value="Unassembled WGS sequence"/>
</dbReference>
<dbReference type="AlphaFoldDB" id="A0A315Y3N1"/>
<sequence length="119" mass="13118">MTKGVKLLIGAVIVIFAAAVVFAIIGSKPSDSTWVDIVQNNKIIYHLDLSEEKDRTFKIDYPDGGWNEVQIKDGHISIIDADCPDHTCIKTGELRSENIPIVCLPHKLVIRFSDEGAGE</sequence>
<name>A0A315Y3N1_RUMFL</name>
<evidence type="ECO:0000313" key="2">
    <source>
        <dbReference type="Proteomes" id="UP000245720"/>
    </source>
</evidence>
<dbReference type="Gene3D" id="2.60.320.10">
    <property type="entry name" value="N-utilization substance G protein NusG, insert domain"/>
    <property type="match status" value="1"/>
</dbReference>
<gene>
    <name evidence="1" type="ORF">IE37_00170</name>
</gene>